<proteinExistence type="predicted"/>
<evidence type="ECO:0000313" key="1">
    <source>
        <dbReference type="EMBL" id="MDV0445819.1"/>
    </source>
</evidence>
<dbReference type="InterPro" id="IPR011664">
    <property type="entry name" value="Abi_system_AbiD/AbiF-like"/>
</dbReference>
<protein>
    <recommendedName>
        <fullName evidence="3">Abi family protein</fullName>
    </recommendedName>
</protein>
<accession>A0ABU3VQX8</accession>
<evidence type="ECO:0008006" key="3">
    <source>
        <dbReference type="Google" id="ProtNLM"/>
    </source>
</evidence>
<reference evidence="1 2" key="1">
    <citation type="submission" date="2023-06" db="EMBL/GenBank/DDBJ databases">
        <title>Genome sequence of Methanimicrococcus sp. At1.</title>
        <authorList>
            <person name="Protasov E."/>
            <person name="Platt K."/>
            <person name="Poehlein A."/>
            <person name="Daniel R."/>
            <person name="Brune A."/>
        </authorList>
    </citation>
    <scope>NUCLEOTIDE SEQUENCE [LARGE SCALE GENOMIC DNA]</scope>
    <source>
        <strain evidence="1 2">At1</strain>
    </source>
</reference>
<gene>
    <name evidence="1" type="ORF">MmiAt1_14160</name>
</gene>
<comment type="caution">
    <text evidence="1">The sequence shown here is derived from an EMBL/GenBank/DDBJ whole genome shotgun (WGS) entry which is preliminary data.</text>
</comment>
<evidence type="ECO:0000313" key="2">
    <source>
        <dbReference type="Proteomes" id="UP001272052"/>
    </source>
</evidence>
<dbReference type="Proteomes" id="UP001272052">
    <property type="component" value="Unassembled WGS sequence"/>
</dbReference>
<keyword evidence="2" id="KW-1185">Reference proteome</keyword>
<dbReference type="EMBL" id="JAWDKC010000023">
    <property type="protein sequence ID" value="MDV0445819.1"/>
    <property type="molecule type" value="Genomic_DNA"/>
</dbReference>
<dbReference type="RefSeq" id="WP_318786248.1">
    <property type="nucleotide sequence ID" value="NZ_JAWDKC010000023.1"/>
</dbReference>
<organism evidence="1 2">
    <name type="scientific">Methanimicrococcus hacksteinii</name>
    <dbReference type="NCBI Taxonomy" id="3028293"/>
    <lineage>
        <taxon>Archaea</taxon>
        <taxon>Methanobacteriati</taxon>
        <taxon>Methanobacteriota</taxon>
        <taxon>Stenosarchaea group</taxon>
        <taxon>Methanomicrobia</taxon>
        <taxon>Methanosarcinales</taxon>
        <taxon>Methanosarcinaceae</taxon>
        <taxon>Methanimicrococcus</taxon>
    </lineage>
</organism>
<name>A0ABU3VQX8_9EURY</name>
<dbReference type="Pfam" id="PF07751">
    <property type="entry name" value="Abi_2"/>
    <property type="match status" value="1"/>
</dbReference>
<sequence>MEYTKPFLSINEQIEKLKSDGILFDKLESDAALFFQTNNFYRFKGYALSFQDESKKFSNVHFKDVTDLYFFDHRLRLLLFEAISQIEITLRAQIVYQYALKYGSHWYLDSSLFKEGNDKIDFHQSFLNAVDDEISRSRDLFISHYQDIYCKPTLPPCWMCLEVISFGSLSKKLYSNLVENECKTAIAAYFGVSPTILQSWLNHIAVIRNICAHHSRLWNRTLPRIQNNSKYYIRFQGSKNICISV</sequence>